<reference evidence="3 5" key="2">
    <citation type="submission" date="2019-08" db="EMBL/GenBank/DDBJ databases">
        <title>Genome of Algoriphagus ratkowskyi IC026.</title>
        <authorList>
            <person name="Bowman J.P."/>
        </authorList>
    </citation>
    <scope>NUCLEOTIDE SEQUENCE [LARGE SCALE GENOMIC DNA]</scope>
    <source>
        <strain evidence="3 5">IC026</strain>
    </source>
</reference>
<keyword evidence="5" id="KW-1185">Reference proteome</keyword>
<dbReference type="Proteomes" id="UP000321927">
    <property type="component" value="Unassembled WGS sequence"/>
</dbReference>
<dbReference type="RefSeq" id="WP_086499964.1">
    <property type="nucleotide sequence ID" value="NZ_MSSV01000004.1"/>
</dbReference>
<dbReference type="Proteomes" id="UP000249115">
    <property type="component" value="Unassembled WGS sequence"/>
</dbReference>
<reference evidence="2 4" key="1">
    <citation type="submission" date="2018-06" db="EMBL/GenBank/DDBJ databases">
        <title>Genomic Encyclopedia of Archaeal and Bacterial Type Strains, Phase II (KMG-II): from individual species to whole genera.</title>
        <authorList>
            <person name="Goeker M."/>
        </authorList>
    </citation>
    <scope>NUCLEOTIDE SEQUENCE [LARGE SCALE GENOMIC DNA]</scope>
    <source>
        <strain evidence="2 4">DSM 22686</strain>
    </source>
</reference>
<dbReference type="AlphaFoldDB" id="A0A2W7TAG2"/>
<evidence type="ECO:0000313" key="3">
    <source>
        <dbReference type="EMBL" id="TXD77988.1"/>
    </source>
</evidence>
<evidence type="ECO:0000313" key="4">
    <source>
        <dbReference type="Proteomes" id="UP000249115"/>
    </source>
</evidence>
<dbReference type="PROSITE" id="PS51257">
    <property type="entry name" value="PROKAR_LIPOPROTEIN"/>
    <property type="match status" value="1"/>
</dbReference>
<evidence type="ECO:0000313" key="2">
    <source>
        <dbReference type="EMBL" id="PZX60162.1"/>
    </source>
</evidence>
<evidence type="ECO:0000256" key="1">
    <source>
        <dbReference type="SAM" id="SignalP"/>
    </source>
</evidence>
<keyword evidence="1" id="KW-0732">Signal</keyword>
<comment type="caution">
    <text evidence="2">The sequence shown here is derived from an EMBL/GenBank/DDBJ whole genome shotgun (WGS) entry which is preliminary data.</text>
</comment>
<organism evidence="2 4">
    <name type="scientific">Algoriphagus ratkowskyi</name>
    <dbReference type="NCBI Taxonomy" id="57028"/>
    <lineage>
        <taxon>Bacteria</taxon>
        <taxon>Pseudomonadati</taxon>
        <taxon>Bacteroidota</taxon>
        <taxon>Cytophagia</taxon>
        <taxon>Cytophagales</taxon>
        <taxon>Cyclobacteriaceae</taxon>
        <taxon>Algoriphagus</taxon>
    </lineage>
</organism>
<sequence length="64" mass="7056">MKKVFAIFAIASMFAVASCGNKEVTEETETIEVVEEPVIEQEIIIEEADTTVVEEVIEVVEPAQ</sequence>
<protein>
    <submittedName>
        <fullName evidence="2">Uncharacterized protein</fullName>
    </submittedName>
</protein>
<proteinExistence type="predicted"/>
<gene>
    <name evidence="3" type="ORF">ESW18_08025</name>
    <name evidence="2" type="ORF">LV84_00431</name>
</gene>
<feature type="chain" id="PRO_5015878859" evidence="1">
    <location>
        <begin position="18"/>
        <end position="64"/>
    </location>
</feature>
<evidence type="ECO:0000313" key="5">
    <source>
        <dbReference type="Proteomes" id="UP000321927"/>
    </source>
</evidence>
<dbReference type="EMBL" id="VORV01000005">
    <property type="protein sequence ID" value="TXD77988.1"/>
    <property type="molecule type" value="Genomic_DNA"/>
</dbReference>
<dbReference type="EMBL" id="QKZU01000002">
    <property type="protein sequence ID" value="PZX60162.1"/>
    <property type="molecule type" value="Genomic_DNA"/>
</dbReference>
<feature type="signal peptide" evidence="1">
    <location>
        <begin position="1"/>
        <end position="17"/>
    </location>
</feature>
<name>A0A2W7TAG2_9BACT</name>
<accession>A0A2W7TAG2</accession>